<dbReference type="InterPro" id="IPR004252">
    <property type="entry name" value="Probable_transposase_24"/>
</dbReference>
<dbReference type="RefSeq" id="XP_010445669.1">
    <property type="nucleotide sequence ID" value="XM_010447367.1"/>
</dbReference>
<protein>
    <submittedName>
        <fullName evidence="4">Uncharacterized protein LOC104728382</fullName>
    </submittedName>
</protein>
<keyword evidence="2" id="KW-1133">Transmembrane helix</keyword>
<gene>
    <name evidence="4" type="primary">LOC104728382</name>
</gene>
<keyword evidence="2" id="KW-0812">Transmembrane</keyword>
<evidence type="ECO:0000313" key="4">
    <source>
        <dbReference type="RefSeq" id="XP_010445669.1"/>
    </source>
</evidence>
<dbReference type="GeneID" id="104728382"/>
<keyword evidence="2" id="KW-0472">Membrane</keyword>
<name>A0ABM0USQ3_CAMSA</name>
<accession>A0ABM0USQ3</accession>
<organism evidence="3 4">
    <name type="scientific">Camelina sativa</name>
    <name type="common">False flax</name>
    <name type="synonym">Myagrum sativum</name>
    <dbReference type="NCBI Taxonomy" id="90675"/>
    <lineage>
        <taxon>Eukaryota</taxon>
        <taxon>Viridiplantae</taxon>
        <taxon>Streptophyta</taxon>
        <taxon>Embryophyta</taxon>
        <taxon>Tracheophyta</taxon>
        <taxon>Spermatophyta</taxon>
        <taxon>Magnoliopsida</taxon>
        <taxon>eudicotyledons</taxon>
        <taxon>Gunneridae</taxon>
        <taxon>Pentapetalae</taxon>
        <taxon>rosids</taxon>
        <taxon>malvids</taxon>
        <taxon>Brassicales</taxon>
        <taxon>Brassicaceae</taxon>
        <taxon>Camelineae</taxon>
        <taxon>Camelina</taxon>
    </lineage>
</organism>
<keyword evidence="3" id="KW-1185">Reference proteome</keyword>
<proteinExistence type="predicted"/>
<evidence type="ECO:0000256" key="1">
    <source>
        <dbReference type="SAM" id="MobiDB-lite"/>
    </source>
</evidence>
<dbReference type="Pfam" id="PF03004">
    <property type="entry name" value="Transposase_24"/>
    <property type="match status" value="1"/>
</dbReference>
<evidence type="ECO:0000313" key="3">
    <source>
        <dbReference type="Proteomes" id="UP000694864"/>
    </source>
</evidence>
<feature type="transmembrane region" description="Helical" evidence="2">
    <location>
        <begin position="152"/>
        <end position="174"/>
    </location>
</feature>
<reference evidence="3" key="1">
    <citation type="journal article" date="2014" name="Nat. Commun.">
        <title>The emerging biofuel crop Camelina sativa retains a highly undifferentiated hexaploid genome structure.</title>
        <authorList>
            <person name="Kagale S."/>
            <person name="Koh C."/>
            <person name="Nixon J."/>
            <person name="Bollina V."/>
            <person name="Clarke W.E."/>
            <person name="Tuteja R."/>
            <person name="Spillane C."/>
            <person name="Robinson S.J."/>
            <person name="Links M.G."/>
            <person name="Clarke C."/>
            <person name="Higgins E.E."/>
            <person name="Huebert T."/>
            <person name="Sharpe A.G."/>
            <person name="Parkin I.A."/>
        </authorList>
    </citation>
    <scope>NUCLEOTIDE SEQUENCE [LARGE SCALE GENOMIC DNA]</scope>
    <source>
        <strain evidence="3">cv. DH55</strain>
    </source>
</reference>
<feature type="region of interest" description="Disordered" evidence="1">
    <location>
        <begin position="38"/>
        <end position="69"/>
    </location>
</feature>
<sequence>MEVELGRPPTIPEVFLRTHTKKDGTFVDKKAQAVHEAYKKRREAKLAAQDNDESSDGTSRRSELSHEEDDELFLQSTYINDRGTYFGVGSLGSYINGKRKYPGSSSTFTTLQQQLEDANRKIEEQAALQAERDAEASRVAAEALRVASEQQVFLSFMTVVGAFVSGDFYLIFAIA</sequence>
<reference evidence="4" key="2">
    <citation type="submission" date="2025-08" db="UniProtKB">
        <authorList>
            <consortium name="RefSeq"/>
        </authorList>
    </citation>
    <scope>IDENTIFICATION</scope>
    <source>
        <tissue evidence="4">Leaf</tissue>
    </source>
</reference>
<evidence type="ECO:0000256" key="2">
    <source>
        <dbReference type="SAM" id="Phobius"/>
    </source>
</evidence>
<dbReference type="Proteomes" id="UP000694864">
    <property type="component" value="Chromosome 11"/>
</dbReference>